<dbReference type="InterPro" id="IPR002781">
    <property type="entry name" value="TM_pro_TauE-like"/>
</dbReference>
<comment type="similarity">
    <text evidence="2 8">Belongs to the 4-toluene sulfonate uptake permease (TSUP) (TC 2.A.102) family.</text>
</comment>
<evidence type="ECO:0000256" key="3">
    <source>
        <dbReference type="ARBA" id="ARBA00022448"/>
    </source>
</evidence>
<evidence type="ECO:0000256" key="4">
    <source>
        <dbReference type="ARBA" id="ARBA00022475"/>
    </source>
</evidence>
<keyword evidence="6 8" id="KW-1133">Transmembrane helix</keyword>
<evidence type="ECO:0000256" key="5">
    <source>
        <dbReference type="ARBA" id="ARBA00022692"/>
    </source>
</evidence>
<name>A0A6N9TAI0_9HYPH</name>
<protein>
    <recommendedName>
        <fullName evidence="8">Probable membrane transporter protein</fullName>
    </recommendedName>
</protein>
<sequence>MTAALLPAGLSPGAAIFLAVVSFLTSALTAAFALGGGVTLLAILSLFLPIQVLVPVHGIVQFASNFGRVMVQRRAVEWWVITPFFVGAVIGAAIGARFVVALPEPVLHLTLGVFLLIVTFARLPQLAAIGPLGLGLTGLATTFLSMFVGATGPINVAMFSKIFADRRSLVATLAAITAIQHALKAVAFFALGVALSAYLGLIVLLVVAGFAGTLAGTHLLQRLDERIFRLVLKVILAVLAADLIRRGITGLW</sequence>
<evidence type="ECO:0000313" key="10">
    <source>
        <dbReference type="Proteomes" id="UP000469011"/>
    </source>
</evidence>
<feature type="transmembrane region" description="Helical" evidence="8">
    <location>
        <begin position="41"/>
        <end position="60"/>
    </location>
</feature>
<dbReference type="PANTHER" id="PTHR30269">
    <property type="entry name" value="TRANSMEMBRANE PROTEIN YFCA"/>
    <property type="match status" value="1"/>
</dbReference>
<feature type="transmembrane region" description="Helical" evidence="8">
    <location>
        <begin position="80"/>
        <end position="99"/>
    </location>
</feature>
<dbReference type="EMBL" id="JAAAMG010000025">
    <property type="protein sequence ID" value="NDW07225.1"/>
    <property type="molecule type" value="Genomic_DNA"/>
</dbReference>
<gene>
    <name evidence="9" type="ORF">GTK09_22660</name>
</gene>
<evidence type="ECO:0000256" key="6">
    <source>
        <dbReference type="ARBA" id="ARBA00022989"/>
    </source>
</evidence>
<comment type="subcellular location">
    <subcellularLocation>
        <location evidence="1 8">Cell membrane</location>
        <topology evidence="1 8">Multi-pass membrane protein</topology>
    </subcellularLocation>
</comment>
<comment type="caution">
    <text evidence="9">The sequence shown here is derived from an EMBL/GenBank/DDBJ whole genome shotgun (WGS) entry which is preliminary data.</text>
</comment>
<dbReference type="RefSeq" id="WP_163465679.1">
    <property type="nucleotide sequence ID" value="NZ_JAAAMG010000025.1"/>
</dbReference>
<dbReference type="GO" id="GO:0005886">
    <property type="term" value="C:plasma membrane"/>
    <property type="evidence" value="ECO:0007669"/>
    <property type="project" value="UniProtKB-SubCell"/>
</dbReference>
<keyword evidence="7 8" id="KW-0472">Membrane</keyword>
<organism evidence="9 10">
    <name type="scientific">Jiella pacifica</name>
    <dbReference type="NCBI Taxonomy" id="2696469"/>
    <lineage>
        <taxon>Bacteria</taxon>
        <taxon>Pseudomonadati</taxon>
        <taxon>Pseudomonadota</taxon>
        <taxon>Alphaproteobacteria</taxon>
        <taxon>Hyphomicrobiales</taxon>
        <taxon>Aurantimonadaceae</taxon>
        <taxon>Jiella</taxon>
    </lineage>
</organism>
<keyword evidence="4 8" id="KW-1003">Cell membrane</keyword>
<evidence type="ECO:0000256" key="8">
    <source>
        <dbReference type="RuleBase" id="RU363041"/>
    </source>
</evidence>
<dbReference type="Pfam" id="PF01925">
    <property type="entry name" value="TauE"/>
    <property type="match status" value="1"/>
</dbReference>
<feature type="transmembrane region" description="Helical" evidence="8">
    <location>
        <begin position="129"/>
        <end position="148"/>
    </location>
</feature>
<feature type="transmembrane region" description="Helical" evidence="8">
    <location>
        <begin position="169"/>
        <end position="191"/>
    </location>
</feature>
<keyword evidence="3" id="KW-0813">Transport</keyword>
<dbReference type="InterPro" id="IPR052017">
    <property type="entry name" value="TSUP"/>
</dbReference>
<evidence type="ECO:0000256" key="2">
    <source>
        <dbReference type="ARBA" id="ARBA00009142"/>
    </source>
</evidence>
<proteinExistence type="inferred from homology"/>
<dbReference type="Proteomes" id="UP000469011">
    <property type="component" value="Unassembled WGS sequence"/>
</dbReference>
<feature type="transmembrane region" description="Helical" evidence="8">
    <location>
        <begin position="197"/>
        <end position="220"/>
    </location>
</feature>
<feature type="transmembrane region" description="Helical" evidence="8">
    <location>
        <begin position="227"/>
        <end position="244"/>
    </location>
</feature>
<evidence type="ECO:0000256" key="1">
    <source>
        <dbReference type="ARBA" id="ARBA00004651"/>
    </source>
</evidence>
<feature type="transmembrane region" description="Helical" evidence="8">
    <location>
        <begin position="12"/>
        <end position="34"/>
    </location>
</feature>
<reference evidence="9 10" key="1">
    <citation type="submission" date="2020-01" db="EMBL/GenBank/DDBJ databases">
        <title>Jiella pacifica sp. nov.</title>
        <authorList>
            <person name="Xue Z."/>
            <person name="Zhu S."/>
            <person name="Chen J."/>
            <person name="Yang J."/>
        </authorList>
    </citation>
    <scope>NUCLEOTIDE SEQUENCE [LARGE SCALE GENOMIC DNA]</scope>
    <source>
        <strain evidence="9 10">40Bstr34</strain>
    </source>
</reference>
<evidence type="ECO:0000313" key="9">
    <source>
        <dbReference type="EMBL" id="NDW07225.1"/>
    </source>
</evidence>
<feature type="transmembrane region" description="Helical" evidence="8">
    <location>
        <begin position="106"/>
        <end position="123"/>
    </location>
</feature>
<dbReference type="AlphaFoldDB" id="A0A6N9TAI0"/>
<keyword evidence="10" id="KW-1185">Reference proteome</keyword>
<evidence type="ECO:0000256" key="7">
    <source>
        <dbReference type="ARBA" id="ARBA00023136"/>
    </source>
</evidence>
<dbReference type="PANTHER" id="PTHR30269:SF37">
    <property type="entry name" value="MEMBRANE TRANSPORTER PROTEIN"/>
    <property type="match status" value="1"/>
</dbReference>
<accession>A0A6N9TAI0</accession>
<keyword evidence="5 8" id="KW-0812">Transmembrane</keyword>